<dbReference type="RefSeq" id="XP_007727031.1">
    <property type="nucleotide sequence ID" value="XM_007728841.1"/>
</dbReference>
<accession>W9XX42</accession>
<keyword evidence="3" id="KW-1185">Reference proteome</keyword>
<protein>
    <submittedName>
        <fullName evidence="2">Uncharacterized protein</fullName>
    </submittedName>
</protein>
<name>W9XX42_9EURO</name>
<dbReference type="EMBL" id="AMWN01000007">
    <property type="protein sequence ID" value="EXJ81910.1"/>
    <property type="molecule type" value="Genomic_DNA"/>
</dbReference>
<organism evidence="2 3">
    <name type="scientific">Capronia coronata CBS 617.96</name>
    <dbReference type="NCBI Taxonomy" id="1182541"/>
    <lineage>
        <taxon>Eukaryota</taxon>
        <taxon>Fungi</taxon>
        <taxon>Dikarya</taxon>
        <taxon>Ascomycota</taxon>
        <taxon>Pezizomycotina</taxon>
        <taxon>Eurotiomycetes</taxon>
        <taxon>Chaetothyriomycetidae</taxon>
        <taxon>Chaetothyriales</taxon>
        <taxon>Herpotrichiellaceae</taxon>
        <taxon>Capronia</taxon>
    </lineage>
</organism>
<feature type="region of interest" description="Disordered" evidence="1">
    <location>
        <begin position="134"/>
        <end position="153"/>
    </location>
</feature>
<dbReference type="GeneID" id="19162830"/>
<dbReference type="HOGENOM" id="CLU_731643_0_0_1"/>
<sequence length="306" mass="34831">MRPRLSAEDFNARLARYTPEQMNHMHNKVLSHILGDKPEMQSWRLNAADLVCDTPTVRRPPAPLEPGQVDIFSQEPLLATDLTCHLHPTALLLCSNRERRNDKRTLRAVYHGVEIDVIVRLLWRIIYDLENRSPSASQVEGRDDNNDDDDNDNYRQLRRLAEPAIAKYRGLFDERYNAIDRTGGVVVVARHNGTTAEFPVISVDDMDYVPQGGFLFMDPSNMWPSRGKWDMRYFLHRRGRLPPPDPDDPREGLGPLPSWLQPAEPIENVKIPCPYHAADVSCEAEDGLVGSSEVENLPVPPEEVEV</sequence>
<comment type="caution">
    <text evidence="2">The sequence shown here is derived from an EMBL/GenBank/DDBJ whole genome shotgun (WGS) entry which is preliminary data.</text>
</comment>
<dbReference type="AlphaFoldDB" id="W9XX42"/>
<evidence type="ECO:0000256" key="1">
    <source>
        <dbReference type="SAM" id="MobiDB-lite"/>
    </source>
</evidence>
<evidence type="ECO:0000313" key="2">
    <source>
        <dbReference type="EMBL" id="EXJ81910.1"/>
    </source>
</evidence>
<gene>
    <name evidence="2" type="ORF">A1O1_07977</name>
</gene>
<proteinExistence type="predicted"/>
<reference evidence="2 3" key="1">
    <citation type="submission" date="2013-03" db="EMBL/GenBank/DDBJ databases">
        <title>The Genome Sequence of Capronia coronata CBS 617.96.</title>
        <authorList>
            <consortium name="The Broad Institute Genomics Platform"/>
            <person name="Cuomo C."/>
            <person name="de Hoog S."/>
            <person name="Gorbushina A."/>
            <person name="Walker B."/>
            <person name="Young S.K."/>
            <person name="Zeng Q."/>
            <person name="Gargeya S."/>
            <person name="Fitzgerald M."/>
            <person name="Haas B."/>
            <person name="Abouelleil A."/>
            <person name="Allen A.W."/>
            <person name="Alvarado L."/>
            <person name="Arachchi H.M."/>
            <person name="Berlin A.M."/>
            <person name="Chapman S.B."/>
            <person name="Gainer-Dewar J."/>
            <person name="Goldberg J."/>
            <person name="Griggs A."/>
            <person name="Gujja S."/>
            <person name="Hansen M."/>
            <person name="Howarth C."/>
            <person name="Imamovic A."/>
            <person name="Ireland A."/>
            <person name="Larimer J."/>
            <person name="McCowan C."/>
            <person name="Murphy C."/>
            <person name="Pearson M."/>
            <person name="Poon T.W."/>
            <person name="Priest M."/>
            <person name="Roberts A."/>
            <person name="Saif S."/>
            <person name="Shea T."/>
            <person name="Sisk P."/>
            <person name="Sykes S."/>
            <person name="Wortman J."/>
            <person name="Nusbaum C."/>
            <person name="Birren B."/>
        </authorList>
    </citation>
    <scope>NUCLEOTIDE SEQUENCE [LARGE SCALE GENOMIC DNA]</scope>
    <source>
        <strain evidence="2 3">CBS 617.96</strain>
    </source>
</reference>
<dbReference type="Proteomes" id="UP000019484">
    <property type="component" value="Unassembled WGS sequence"/>
</dbReference>
<evidence type="ECO:0000313" key="3">
    <source>
        <dbReference type="Proteomes" id="UP000019484"/>
    </source>
</evidence>